<dbReference type="InterPro" id="IPR001841">
    <property type="entry name" value="Znf_RING"/>
</dbReference>
<dbReference type="CDD" id="cd16454">
    <property type="entry name" value="RING-H2_PA-TM-RING"/>
    <property type="match status" value="1"/>
</dbReference>
<dbReference type="SUPFAM" id="SSF57850">
    <property type="entry name" value="RING/U-box"/>
    <property type="match status" value="1"/>
</dbReference>
<keyword evidence="10" id="KW-1133">Transmembrane helix</keyword>
<dbReference type="PANTHER" id="PTHR45977">
    <property type="entry name" value="TARGET OF ERK KINASE MPK-1"/>
    <property type="match status" value="1"/>
</dbReference>
<evidence type="ECO:0000256" key="7">
    <source>
        <dbReference type="ARBA" id="ARBA00022771"/>
    </source>
</evidence>
<feature type="region of interest" description="Disordered" evidence="13">
    <location>
        <begin position="1"/>
        <end position="56"/>
    </location>
</feature>
<evidence type="ECO:0000313" key="16">
    <source>
        <dbReference type="Proteomes" id="UP001432027"/>
    </source>
</evidence>
<keyword evidence="9" id="KW-0862">Zinc</keyword>
<evidence type="ECO:0000259" key="14">
    <source>
        <dbReference type="PROSITE" id="PS50089"/>
    </source>
</evidence>
<comment type="catalytic activity">
    <reaction evidence="1">
        <text>S-ubiquitinyl-[E2 ubiquitin-conjugating enzyme]-L-cysteine + [acceptor protein]-L-lysine = [E2 ubiquitin-conjugating enzyme]-L-cysteine + N(6)-ubiquitinyl-[acceptor protein]-L-lysine.</text>
        <dbReference type="EC" id="2.3.2.27"/>
    </reaction>
</comment>
<comment type="caution">
    <text evidence="15">The sequence shown here is derived from an EMBL/GenBank/DDBJ whole genome shotgun (WGS) entry which is preliminary data.</text>
</comment>
<evidence type="ECO:0000256" key="12">
    <source>
        <dbReference type="PROSITE-ProRule" id="PRU00175"/>
    </source>
</evidence>
<dbReference type="InterPro" id="IPR013083">
    <property type="entry name" value="Znf_RING/FYVE/PHD"/>
</dbReference>
<evidence type="ECO:0000256" key="5">
    <source>
        <dbReference type="ARBA" id="ARBA00022692"/>
    </source>
</evidence>
<evidence type="ECO:0000313" key="15">
    <source>
        <dbReference type="EMBL" id="GMT01000.1"/>
    </source>
</evidence>
<organism evidence="15 16">
    <name type="scientific">Pristionchus entomophagus</name>
    <dbReference type="NCBI Taxonomy" id="358040"/>
    <lineage>
        <taxon>Eukaryota</taxon>
        <taxon>Metazoa</taxon>
        <taxon>Ecdysozoa</taxon>
        <taxon>Nematoda</taxon>
        <taxon>Chromadorea</taxon>
        <taxon>Rhabditida</taxon>
        <taxon>Rhabditina</taxon>
        <taxon>Diplogasteromorpha</taxon>
        <taxon>Diplogasteroidea</taxon>
        <taxon>Neodiplogasteridae</taxon>
        <taxon>Pristionchus</taxon>
    </lineage>
</organism>
<dbReference type="GO" id="GO:0016020">
    <property type="term" value="C:membrane"/>
    <property type="evidence" value="ECO:0007669"/>
    <property type="project" value="UniProtKB-SubCell"/>
</dbReference>
<evidence type="ECO:0000256" key="13">
    <source>
        <dbReference type="SAM" id="MobiDB-lite"/>
    </source>
</evidence>
<feature type="region of interest" description="Disordered" evidence="13">
    <location>
        <begin position="82"/>
        <end position="101"/>
    </location>
</feature>
<sequence length="383" mass="40757">MSSSERNDEAQPTNGGEGRSEQPETAAPAADNGHPAEAAAGQQHPQQPPLHQGPQDLFGMLANIIPQAMEGIVNSILNGGGGARPTGEAASGAAENEQPLPVGAPAMGGMDRLVDMMRQQQQIWENMEGRIDGLPEERRRREEEDPVASIFAQLGGVMENLERQHHQQPDASSRPAAAAATAAPINLMQHVVSAAAGLAGTGPSGGNGQSFMERLQAATAAGAAHAAQPGTSNEQQMQPPRPPPQANGEGGGGGEAQRHVFQLPQFGGARIEIIGMPGNLNDIFRQMRGGFDPMASSGSRIPDEDLARLPNSKVRQSHIDDEKQCFICMDQYTQVGEPAAEMTCGHIFHTACIVPWLKRNRTCPVCRAEVISTNWKYEELDLD</sequence>
<evidence type="ECO:0000256" key="1">
    <source>
        <dbReference type="ARBA" id="ARBA00000900"/>
    </source>
</evidence>
<dbReference type="PANTHER" id="PTHR45977:SF4">
    <property type="entry name" value="RING-TYPE DOMAIN-CONTAINING PROTEIN"/>
    <property type="match status" value="1"/>
</dbReference>
<dbReference type="PROSITE" id="PS50089">
    <property type="entry name" value="ZF_RING_2"/>
    <property type="match status" value="1"/>
</dbReference>
<keyword evidence="7 12" id="KW-0863">Zinc-finger</keyword>
<gene>
    <name evidence="15" type="ORF">PENTCL1PPCAC_23174</name>
</gene>
<dbReference type="Gene3D" id="3.30.40.10">
    <property type="entry name" value="Zinc/RING finger domain, C3HC4 (zinc finger)"/>
    <property type="match status" value="1"/>
</dbReference>
<protein>
    <recommendedName>
        <fullName evidence="3">RING-type E3 ubiquitin transferase</fullName>
        <ecNumber evidence="3">2.3.2.27</ecNumber>
    </recommendedName>
</protein>
<keyword evidence="8" id="KW-0833">Ubl conjugation pathway</keyword>
<evidence type="ECO:0000256" key="11">
    <source>
        <dbReference type="ARBA" id="ARBA00023136"/>
    </source>
</evidence>
<proteinExistence type="predicted"/>
<dbReference type="GO" id="GO:0008270">
    <property type="term" value="F:zinc ion binding"/>
    <property type="evidence" value="ECO:0007669"/>
    <property type="project" value="UniProtKB-KW"/>
</dbReference>
<dbReference type="AlphaFoldDB" id="A0AAV5U3K5"/>
<dbReference type="Proteomes" id="UP001432027">
    <property type="component" value="Unassembled WGS sequence"/>
</dbReference>
<evidence type="ECO:0000256" key="8">
    <source>
        <dbReference type="ARBA" id="ARBA00022786"/>
    </source>
</evidence>
<keyword evidence="11" id="KW-0472">Membrane</keyword>
<dbReference type="GO" id="GO:0006511">
    <property type="term" value="P:ubiquitin-dependent protein catabolic process"/>
    <property type="evidence" value="ECO:0007669"/>
    <property type="project" value="TreeGrafter"/>
</dbReference>
<comment type="subcellular location">
    <subcellularLocation>
        <location evidence="2">Membrane</location>
        <topology evidence="2">Multi-pass membrane protein</topology>
    </subcellularLocation>
</comment>
<feature type="compositionally biased region" description="Low complexity" evidence="13">
    <location>
        <begin position="33"/>
        <end position="55"/>
    </location>
</feature>
<evidence type="ECO:0000256" key="9">
    <source>
        <dbReference type="ARBA" id="ARBA00022833"/>
    </source>
</evidence>
<accession>A0AAV5U3K5</accession>
<evidence type="ECO:0000256" key="6">
    <source>
        <dbReference type="ARBA" id="ARBA00022723"/>
    </source>
</evidence>
<keyword evidence="6" id="KW-0479">Metal-binding</keyword>
<evidence type="ECO:0000256" key="2">
    <source>
        <dbReference type="ARBA" id="ARBA00004141"/>
    </source>
</evidence>
<dbReference type="SMART" id="SM00184">
    <property type="entry name" value="RING"/>
    <property type="match status" value="1"/>
</dbReference>
<dbReference type="GO" id="GO:0061630">
    <property type="term" value="F:ubiquitin protein ligase activity"/>
    <property type="evidence" value="ECO:0007669"/>
    <property type="project" value="UniProtKB-EC"/>
</dbReference>
<dbReference type="GO" id="GO:0016567">
    <property type="term" value="P:protein ubiquitination"/>
    <property type="evidence" value="ECO:0007669"/>
    <property type="project" value="TreeGrafter"/>
</dbReference>
<dbReference type="EC" id="2.3.2.27" evidence="3"/>
<evidence type="ECO:0000256" key="10">
    <source>
        <dbReference type="ARBA" id="ARBA00022989"/>
    </source>
</evidence>
<keyword evidence="4" id="KW-0808">Transferase</keyword>
<evidence type="ECO:0000256" key="3">
    <source>
        <dbReference type="ARBA" id="ARBA00012483"/>
    </source>
</evidence>
<evidence type="ECO:0000256" key="4">
    <source>
        <dbReference type="ARBA" id="ARBA00022679"/>
    </source>
</evidence>
<reference evidence="15" key="1">
    <citation type="submission" date="2023-10" db="EMBL/GenBank/DDBJ databases">
        <title>Genome assembly of Pristionchus species.</title>
        <authorList>
            <person name="Yoshida K."/>
            <person name="Sommer R.J."/>
        </authorList>
    </citation>
    <scope>NUCLEOTIDE SEQUENCE</scope>
    <source>
        <strain evidence="15">RS0144</strain>
    </source>
</reference>
<feature type="compositionally biased region" description="Low complexity" evidence="13">
    <location>
        <begin position="218"/>
        <end position="227"/>
    </location>
</feature>
<feature type="domain" description="RING-type" evidence="14">
    <location>
        <begin position="325"/>
        <end position="367"/>
    </location>
</feature>
<dbReference type="EMBL" id="BTSX01000005">
    <property type="protein sequence ID" value="GMT01000.1"/>
    <property type="molecule type" value="Genomic_DNA"/>
</dbReference>
<name>A0AAV5U3K5_9BILA</name>
<feature type="region of interest" description="Disordered" evidence="13">
    <location>
        <begin position="218"/>
        <end position="257"/>
    </location>
</feature>
<dbReference type="Pfam" id="PF13639">
    <property type="entry name" value="zf-RING_2"/>
    <property type="match status" value="1"/>
</dbReference>
<keyword evidence="16" id="KW-1185">Reference proteome</keyword>
<keyword evidence="5" id="KW-0812">Transmembrane</keyword>